<accession>A0A0V1F6N7</accession>
<protein>
    <submittedName>
        <fullName evidence="1">Prohormone-3</fullName>
    </submittedName>
</protein>
<comment type="caution">
    <text evidence="1">The sequence shown here is derived from an EMBL/GenBank/DDBJ whole genome shotgun (WGS) entry which is preliminary data.</text>
</comment>
<dbReference type="OrthoDB" id="4321958at2759"/>
<dbReference type="EMBL" id="JYDT01000224">
    <property type="protein sequence ID" value="KRY81489.1"/>
    <property type="molecule type" value="Genomic_DNA"/>
</dbReference>
<dbReference type="Proteomes" id="UP000054995">
    <property type="component" value="Unassembled WGS sequence"/>
</dbReference>
<evidence type="ECO:0000313" key="2">
    <source>
        <dbReference type="Proteomes" id="UP000054995"/>
    </source>
</evidence>
<sequence>MNLQRKERVKSHFKKYKLIYCCKTNPSYAMELHVVFLLYSQFRSNQANVINLKVVTTACSLVFSAFKMTSFVELLLMHLAVIVILLKVLLCNSMSELLNFNKPESYFDGKKMTCSMLPCFSQEDCCPGTVCIMQKSSNRGICGQVLAQAEGKICLTIPTMMQQCIDGLECSSISGLQPPFGLCMRRNYILEKRQFFDPCITSIECDMSKQLCCREQHSSSRGESRQLCSYFEDPIEDCIY</sequence>
<reference evidence="1 2" key="1">
    <citation type="submission" date="2015-01" db="EMBL/GenBank/DDBJ databases">
        <title>Evolution of Trichinella species and genotypes.</title>
        <authorList>
            <person name="Korhonen P.K."/>
            <person name="Edoardo P."/>
            <person name="Giuseppe L.R."/>
            <person name="Gasser R.B."/>
        </authorList>
    </citation>
    <scope>NUCLEOTIDE SEQUENCE [LARGE SCALE GENOMIC DNA]</scope>
    <source>
        <strain evidence="1">ISS470</strain>
    </source>
</reference>
<evidence type="ECO:0000313" key="1">
    <source>
        <dbReference type="EMBL" id="KRY81489.1"/>
    </source>
</evidence>
<gene>
    <name evidence="1" type="ORF">T4D_8455</name>
</gene>
<name>A0A0V1F6N7_TRIPS</name>
<keyword evidence="2" id="KW-1185">Reference proteome</keyword>
<proteinExistence type="predicted"/>
<organism evidence="1 2">
    <name type="scientific">Trichinella pseudospiralis</name>
    <name type="common">Parasitic roundworm</name>
    <dbReference type="NCBI Taxonomy" id="6337"/>
    <lineage>
        <taxon>Eukaryota</taxon>
        <taxon>Metazoa</taxon>
        <taxon>Ecdysozoa</taxon>
        <taxon>Nematoda</taxon>
        <taxon>Enoplea</taxon>
        <taxon>Dorylaimia</taxon>
        <taxon>Trichinellida</taxon>
        <taxon>Trichinellidae</taxon>
        <taxon>Trichinella</taxon>
    </lineage>
</organism>